<organism evidence="2 3">
    <name type="scientific">Variovorax boronicumulans</name>
    <dbReference type="NCBI Taxonomy" id="436515"/>
    <lineage>
        <taxon>Bacteria</taxon>
        <taxon>Pseudomonadati</taxon>
        <taxon>Pseudomonadota</taxon>
        <taxon>Betaproteobacteria</taxon>
        <taxon>Burkholderiales</taxon>
        <taxon>Comamonadaceae</taxon>
        <taxon>Variovorax</taxon>
    </lineage>
</organism>
<feature type="domain" description="EthD" evidence="1">
    <location>
        <begin position="12"/>
        <end position="106"/>
    </location>
</feature>
<dbReference type="Proteomes" id="UP000217154">
    <property type="component" value="Chromosome"/>
</dbReference>
<dbReference type="RefSeq" id="WP_095746845.1">
    <property type="nucleotide sequence ID" value="NZ_CP023284.1"/>
</dbReference>
<dbReference type="InterPro" id="IPR011008">
    <property type="entry name" value="Dimeric_a/b-barrel"/>
</dbReference>
<name>A0A250DQX5_9BURK</name>
<protein>
    <submittedName>
        <fullName evidence="2">Ethyl tert-butyl ether degradation protein EthD</fullName>
    </submittedName>
</protein>
<reference evidence="2 3" key="1">
    <citation type="submission" date="2017-09" db="EMBL/GenBank/DDBJ databases">
        <title>The diverse metabolic capabilities of V. boronicumulans make it an excellent choice for continued studies on novel biodegradation.</title>
        <authorList>
            <person name="Sun S."/>
        </authorList>
    </citation>
    <scope>NUCLEOTIDE SEQUENCE [LARGE SCALE GENOMIC DNA]</scope>
    <source>
        <strain evidence="2 3">J1</strain>
    </source>
</reference>
<dbReference type="Pfam" id="PF07110">
    <property type="entry name" value="EthD"/>
    <property type="match status" value="1"/>
</dbReference>
<dbReference type="EMBL" id="CP023284">
    <property type="protein sequence ID" value="ATA56770.1"/>
    <property type="molecule type" value="Genomic_DNA"/>
</dbReference>
<proteinExistence type="predicted"/>
<dbReference type="KEGG" id="vbo:CKY39_28790"/>
<evidence type="ECO:0000259" key="1">
    <source>
        <dbReference type="Pfam" id="PF07110"/>
    </source>
</evidence>
<dbReference type="SUPFAM" id="SSF54909">
    <property type="entry name" value="Dimeric alpha+beta barrel"/>
    <property type="match status" value="1"/>
</dbReference>
<dbReference type="NCBIfam" id="TIGR02118">
    <property type="entry name" value="EthD family reductase"/>
    <property type="match status" value="1"/>
</dbReference>
<dbReference type="Gene3D" id="3.30.70.100">
    <property type="match status" value="1"/>
</dbReference>
<dbReference type="InterPro" id="IPR009799">
    <property type="entry name" value="EthD_dom"/>
</dbReference>
<accession>A0A250DQX5</accession>
<sequence length="138" mass="15680">MIKLVFCLRRLPHLDRAQFQHHWRNVHAPLVAERAEVLGLRRYVQSHTLDDALVQPLAVPRGSPAPFDGVAELWWDSLEARTGARREDARRASAELLADERRFIDLAASPIFFTDEFAVVGDPAAEAVRDYLQARGRL</sequence>
<evidence type="ECO:0000313" key="2">
    <source>
        <dbReference type="EMBL" id="ATA56770.1"/>
    </source>
</evidence>
<evidence type="ECO:0000313" key="3">
    <source>
        <dbReference type="Proteomes" id="UP000217154"/>
    </source>
</evidence>
<gene>
    <name evidence="2" type="ORF">CKY39_28790</name>
</gene>
<dbReference type="AlphaFoldDB" id="A0A250DQX5"/>
<dbReference type="GO" id="GO:0016491">
    <property type="term" value="F:oxidoreductase activity"/>
    <property type="evidence" value="ECO:0007669"/>
    <property type="project" value="InterPro"/>
</dbReference>